<dbReference type="InterPro" id="IPR026467">
    <property type="entry name" value="Ser/Gly_Cys_C_dom"/>
</dbReference>
<feature type="region of interest" description="Disordered" evidence="1">
    <location>
        <begin position="174"/>
        <end position="198"/>
    </location>
</feature>
<evidence type="ECO:0000313" key="2">
    <source>
        <dbReference type="EMBL" id="WTR74899.1"/>
    </source>
</evidence>
<evidence type="ECO:0000313" key="3">
    <source>
        <dbReference type="Proteomes" id="UP001622594"/>
    </source>
</evidence>
<evidence type="ECO:0000256" key="1">
    <source>
        <dbReference type="SAM" id="MobiDB-lite"/>
    </source>
</evidence>
<sequence length="198" mass="20958">MARGYHGSGAGDGSEQVLDLYAYAYLAGGRQRVVESVIISLVERGVVSLRAARLRAVGGEAHPRHPVERALLAVCPRSMRVEEVIEALRDSHEIDEVAGRLVALRLLSSRRRRTTRAGRRRLASAISEGSLPVYVREGPVALAPGSVRYGLLSTRTVPDGLGRRLMRMGKALDDDRADTTGSGPDAGFGCGGGAGGGD</sequence>
<organism evidence="2 3">
    <name type="scientific">Streptomyces zaomyceticus</name>
    <dbReference type="NCBI Taxonomy" id="68286"/>
    <lineage>
        <taxon>Bacteria</taxon>
        <taxon>Bacillati</taxon>
        <taxon>Actinomycetota</taxon>
        <taxon>Actinomycetes</taxon>
        <taxon>Kitasatosporales</taxon>
        <taxon>Streptomycetaceae</taxon>
        <taxon>Streptomyces</taxon>
    </lineage>
</organism>
<protein>
    <submittedName>
        <fullName evidence="2">TIGR04222 domain-containing membrane protein</fullName>
    </submittedName>
</protein>
<dbReference type="EMBL" id="CP108188">
    <property type="protein sequence ID" value="WTR74899.1"/>
    <property type="molecule type" value="Genomic_DNA"/>
</dbReference>
<gene>
    <name evidence="2" type="ORF">OG814_39330</name>
</gene>
<dbReference type="RefSeq" id="WP_327159700.1">
    <property type="nucleotide sequence ID" value="NZ_CP108062.1"/>
</dbReference>
<keyword evidence="3" id="KW-1185">Reference proteome</keyword>
<feature type="compositionally biased region" description="Gly residues" evidence="1">
    <location>
        <begin position="184"/>
        <end position="198"/>
    </location>
</feature>
<dbReference type="NCBIfam" id="TIGR04222">
    <property type="entry name" value="near_uncomplex"/>
    <property type="match status" value="1"/>
</dbReference>
<proteinExistence type="predicted"/>
<name>A0ABZ1LP59_9ACTN</name>
<accession>A0ABZ1LP59</accession>
<dbReference type="Proteomes" id="UP001622594">
    <property type="component" value="Chromosome"/>
</dbReference>
<reference evidence="2 3" key="1">
    <citation type="submission" date="2022-10" db="EMBL/GenBank/DDBJ databases">
        <title>The complete genomes of actinobacterial strains from the NBC collection.</title>
        <authorList>
            <person name="Joergensen T.S."/>
            <person name="Alvarez Arevalo M."/>
            <person name="Sterndorff E.B."/>
            <person name="Faurdal D."/>
            <person name="Vuksanovic O."/>
            <person name="Mourched A.-S."/>
            <person name="Charusanti P."/>
            <person name="Shaw S."/>
            <person name="Blin K."/>
            <person name="Weber T."/>
        </authorList>
    </citation>
    <scope>NUCLEOTIDE SEQUENCE [LARGE SCALE GENOMIC DNA]</scope>
    <source>
        <strain evidence="2 3">NBC_00123</strain>
    </source>
</reference>